<keyword evidence="1" id="KW-0472">Membrane</keyword>
<accession>A0AAW7KFA1</accession>
<protein>
    <recommendedName>
        <fullName evidence="4">ABC transporter permease</fullName>
    </recommendedName>
</protein>
<name>A0AAW7KFA1_ENTFL</name>
<evidence type="ECO:0000313" key="2">
    <source>
        <dbReference type="EMBL" id="MDN3193908.1"/>
    </source>
</evidence>
<dbReference type="RefSeq" id="WP_289870343.1">
    <property type="nucleotide sequence ID" value="NZ_JAREWH010000055.1"/>
</dbReference>
<feature type="transmembrane region" description="Helical" evidence="1">
    <location>
        <begin position="15"/>
        <end position="32"/>
    </location>
</feature>
<dbReference type="Proteomes" id="UP001173174">
    <property type="component" value="Unassembled WGS sequence"/>
</dbReference>
<gene>
    <name evidence="2" type="ORF">P0E79_15685</name>
</gene>
<reference evidence="2" key="1">
    <citation type="journal article" date="2023" name="Pathogens">
        <title>Prevalence of Enterococcus spp. and the Whole-Genome Characteristics of Enterococcus faecium and Enterococcus faecalis Strains Isolated from Free-Living Birds in Poland.</title>
        <authorList>
            <person name="Kwit R."/>
            <person name="Zajac M."/>
            <person name="Smialowska-Weglinska A."/>
            <person name="Skarzynska M."/>
            <person name="Bomba A."/>
            <person name="Lalak A."/>
            <person name="Skrzypiec E."/>
            <person name="Wojdat D."/>
            <person name="Koza W."/>
            <person name="Mikos-Wojewoda E."/>
            <person name="Pasim P."/>
            <person name="Skora M."/>
            <person name="Polak M."/>
            <person name="Wiacek J."/>
            <person name="Wasyl D."/>
        </authorList>
    </citation>
    <scope>NUCLEOTIDE SEQUENCE</scope>
    <source>
        <strain evidence="2">691B_2</strain>
    </source>
</reference>
<sequence>MIKFELIKIFREKTTYFLFALFVLVISVPFFLGNTNFNYVKYYEDNYYAGITTIESIKDDPTATKIVEDIKETNGYLKKLIDSLKKGDQKAIVENEYNLEKKR</sequence>
<evidence type="ECO:0000313" key="3">
    <source>
        <dbReference type="Proteomes" id="UP001173174"/>
    </source>
</evidence>
<keyword evidence="1" id="KW-0812">Transmembrane</keyword>
<evidence type="ECO:0008006" key="4">
    <source>
        <dbReference type="Google" id="ProtNLM"/>
    </source>
</evidence>
<dbReference type="EMBL" id="JAREWH010000055">
    <property type="protein sequence ID" value="MDN3193908.1"/>
    <property type="molecule type" value="Genomic_DNA"/>
</dbReference>
<evidence type="ECO:0000256" key="1">
    <source>
        <dbReference type="SAM" id="Phobius"/>
    </source>
</evidence>
<dbReference type="AlphaFoldDB" id="A0AAW7KFA1"/>
<organism evidence="2 3">
    <name type="scientific">Enterococcus faecalis</name>
    <name type="common">Streptococcus faecalis</name>
    <dbReference type="NCBI Taxonomy" id="1351"/>
    <lineage>
        <taxon>Bacteria</taxon>
        <taxon>Bacillati</taxon>
        <taxon>Bacillota</taxon>
        <taxon>Bacilli</taxon>
        <taxon>Lactobacillales</taxon>
        <taxon>Enterococcaceae</taxon>
        <taxon>Enterococcus</taxon>
    </lineage>
</organism>
<comment type="caution">
    <text evidence="2">The sequence shown here is derived from an EMBL/GenBank/DDBJ whole genome shotgun (WGS) entry which is preliminary data.</text>
</comment>
<proteinExistence type="predicted"/>
<keyword evidence="1" id="KW-1133">Transmembrane helix</keyword>
<reference evidence="2" key="2">
    <citation type="submission" date="2023-03" db="EMBL/GenBank/DDBJ databases">
        <authorList>
            <person name="Zajac M."/>
            <person name="Kwit R."/>
            <person name="Wasyl D."/>
        </authorList>
    </citation>
    <scope>NUCLEOTIDE SEQUENCE</scope>
    <source>
        <strain evidence="2">691B_2</strain>
    </source>
</reference>